<feature type="compositionally biased region" description="Basic and acidic residues" evidence="1">
    <location>
        <begin position="85"/>
        <end position="95"/>
    </location>
</feature>
<accession>A0ABR0B7X7</accession>
<keyword evidence="3" id="KW-1185">Reference proteome</keyword>
<feature type="region of interest" description="Disordered" evidence="1">
    <location>
        <begin position="55"/>
        <end position="95"/>
    </location>
</feature>
<evidence type="ECO:0000313" key="2">
    <source>
        <dbReference type="EMBL" id="KAK4037786.1"/>
    </source>
</evidence>
<dbReference type="EMBL" id="JAOYFB010000040">
    <property type="protein sequence ID" value="KAK4037786.1"/>
    <property type="molecule type" value="Genomic_DNA"/>
</dbReference>
<name>A0ABR0B7X7_9CRUS</name>
<comment type="caution">
    <text evidence="2">The sequence shown here is derived from an EMBL/GenBank/DDBJ whole genome shotgun (WGS) entry which is preliminary data.</text>
</comment>
<gene>
    <name evidence="2" type="ORF">OUZ56_029815</name>
</gene>
<proteinExistence type="predicted"/>
<dbReference type="Proteomes" id="UP001234178">
    <property type="component" value="Unassembled WGS sequence"/>
</dbReference>
<evidence type="ECO:0000256" key="1">
    <source>
        <dbReference type="SAM" id="MobiDB-lite"/>
    </source>
</evidence>
<protein>
    <submittedName>
        <fullName evidence="2">Uncharacterized protein</fullName>
    </submittedName>
</protein>
<reference evidence="2 3" key="1">
    <citation type="journal article" date="2023" name="Nucleic Acids Res.">
        <title>The hologenome of Daphnia magna reveals possible DNA methylation and microbiome-mediated evolution of the host genome.</title>
        <authorList>
            <person name="Chaturvedi A."/>
            <person name="Li X."/>
            <person name="Dhandapani V."/>
            <person name="Marshall H."/>
            <person name="Kissane S."/>
            <person name="Cuenca-Cambronero M."/>
            <person name="Asole G."/>
            <person name="Calvet F."/>
            <person name="Ruiz-Romero M."/>
            <person name="Marangio P."/>
            <person name="Guigo R."/>
            <person name="Rago D."/>
            <person name="Mirbahai L."/>
            <person name="Eastwood N."/>
            <person name="Colbourne J.K."/>
            <person name="Zhou J."/>
            <person name="Mallon E."/>
            <person name="Orsini L."/>
        </authorList>
    </citation>
    <scope>NUCLEOTIDE SEQUENCE [LARGE SCALE GENOMIC DNA]</scope>
    <source>
        <strain evidence="2">LRV0_1</strain>
    </source>
</reference>
<sequence>MYSVVWDCLDAVYGCTEVMDQTYLDDPLQIPPLKSQDAASLKTFTNRLHGAVSLNPSTSKSVRVDEKKPVKRPNASHTSTIGHVSTEEGSKVTTS</sequence>
<evidence type="ECO:0000313" key="3">
    <source>
        <dbReference type="Proteomes" id="UP001234178"/>
    </source>
</evidence>
<organism evidence="2 3">
    <name type="scientific">Daphnia magna</name>
    <dbReference type="NCBI Taxonomy" id="35525"/>
    <lineage>
        <taxon>Eukaryota</taxon>
        <taxon>Metazoa</taxon>
        <taxon>Ecdysozoa</taxon>
        <taxon>Arthropoda</taxon>
        <taxon>Crustacea</taxon>
        <taxon>Branchiopoda</taxon>
        <taxon>Diplostraca</taxon>
        <taxon>Cladocera</taxon>
        <taxon>Anomopoda</taxon>
        <taxon>Daphniidae</taxon>
        <taxon>Daphnia</taxon>
    </lineage>
</organism>